<organism evidence="2 3">
    <name type="scientific">Cyclobacterium qasimii M12-11B</name>
    <dbReference type="NCBI Taxonomy" id="641524"/>
    <lineage>
        <taxon>Bacteria</taxon>
        <taxon>Pseudomonadati</taxon>
        <taxon>Bacteroidota</taxon>
        <taxon>Cytophagia</taxon>
        <taxon>Cytophagales</taxon>
        <taxon>Cyclobacteriaceae</taxon>
        <taxon>Cyclobacterium</taxon>
    </lineage>
</organism>
<protein>
    <submittedName>
        <fullName evidence="2">Uncharacterized protein</fullName>
    </submittedName>
</protein>
<keyword evidence="1" id="KW-0472">Membrane</keyword>
<sequence>MESIVCQRQLGWPYFTHYTSFMLLMLRVFPNLFIHLSPLT</sequence>
<evidence type="ECO:0000256" key="1">
    <source>
        <dbReference type="SAM" id="Phobius"/>
    </source>
</evidence>
<comment type="caution">
    <text evidence="2">The sequence shown here is derived from an EMBL/GenBank/DDBJ whole genome shotgun (WGS) entry which is preliminary data.</text>
</comment>
<dbReference type="EMBL" id="ATNM01000123">
    <property type="protein sequence ID" value="EPR67534.1"/>
    <property type="molecule type" value="Genomic_DNA"/>
</dbReference>
<dbReference type="STRING" id="641524.ADICYQ_3558"/>
<keyword evidence="1" id="KW-1133">Transmembrane helix</keyword>
<feature type="transmembrane region" description="Helical" evidence="1">
    <location>
        <begin position="12"/>
        <end position="34"/>
    </location>
</feature>
<proteinExistence type="predicted"/>
<dbReference type="AlphaFoldDB" id="S7WLC7"/>
<reference evidence="2 3" key="1">
    <citation type="journal article" date="2013" name="Genome Announc.">
        <title>Draft Genome Sequence of Cyclobacterium qasimii Strain M12-11BT, Isolated from Arctic Marine Sediment.</title>
        <authorList>
            <person name="Shivaji S."/>
            <person name="Ara S."/>
            <person name="Singh A."/>
            <person name="Kumar Pinnaka A."/>
        </authorList>
    </citation>
    <scope>NUCLEOTIDE SEQUENCE [LARGE SCALE GENOMIC DNA]</scope>
    <source>
        <strain evidence="2 3">M12-11B</strain>
    </source>
</reference>
<accession>S7WLC7</accession>
<dbReference type="Proteomes" id="UP000014974">
    <property type="component" value="Unassembled WGS sequence"/>
</dbReference>
<gene>
    <name evidence="2" type="ORF">ADICYQ_3558</name>
</gene>
<evidence type="ECO:0000313" key="2">
    <source>
        <dbReference type="EMBL" id="EPR67534.1"/>
    </source>
</evidence>
<evidence type="ECO:0000313" key="3">
    <source>
        <dbReference type="Proteomes" id="UP000014974"/>
    </source>
</evidence>
<keyword evidence="1" id="KW-0812">Transmembrane</keyword>
<name>S7WLC7_9BACT</name>